<comment type="function">
    <text evidence="1 7">Required for growth under high-pressure and low-temperature conditions.</text>
</comment>
<organism evidence="9 10">
    <name type="scientific">Discina gigas</name>
    <dbReference type="NCBI Taxonomy" id="1032678"/>
    <lineage>
        <taxon>Eukaryota</taxon>
        <taxon>Fungi</taxon>
        <taxon>Dikarya</taxon>
        <taxon>Ascomycota</taxon>
        <taxon>Pezizomycotina</taxon>
        <taxon>Pezizomycetes</taxon>
        <taxon>Pezizales</taxon>
        <taxon>Discinaceae</taxon>
        <taxon>Discina</taxon>
    </lineage>
</organism>
<sequence length="409" mass="44783">MALHRLHRFFYSTSFTLLFLFLVILLLITPADAVVQAYFRNAQLYNVFVVAGTYVLTAAIALAIYVSRIYSVRSLMAEIPKGYVPVKKMDLPKRVHKAIVGNLSRSAMIAVQSRPGAGTIVGDGNGGGGGGTITHPGWSPPSSVDLPDVNYLSVIFELPHLIEAKALSLQPPPPSPTQPLGRQPHQTLRAYLAHLSTLGYVHSPAADQFLDGYERARFRTRGEGVQEGEFRDLMRVFAGLLRGMGDHTRVSTPSTPVGGDDDEGWRAGGVDGAADEESAGMDEEGYSEAGSVRRRFGYMSLGYETTTTYDEEDGGYYGSVYQTDAYDPYVGQYVDRENQRERERFVERERIRIRNSMGGVMMERDGTETTAETSSMGSEGGSYGIEMQPLDPGMLGRRLSVRASTGTFG</sequence>
<evidence type="ECO:0000256" key="8">
    <source>
        <dbReference type="SAM" id="MobiDB-lite"/>
    </source>
</evidence>
<feature type="compositionally biased region" description="Acidic residues" evidence="8">
    <location>
        <begin position="273"/>
        <end position="286"/>
    </location>
</feature>
<evidence type="ECO:0000313" key="10">
    <source>
        <dbReference type="Proteomes" id="UP001447188"/>
    </source>
</evidence>
<evidence type="ECO:0000256" key="5">
    <source>
        <dbReference type="ARBA" id="ARBA00022989"/>
    </source>
</evidence>
<evidence type="ECO:0000256" key="4">
    <source>
        <dbReference type="ARBA" id="ARBA00022692"/>
    </source>
</evidence>
<keyword evidence="5 7" id="KW-1133">Transmembrane helix</keyword>
<evidence type="ECO:0000256" key="1">
    <source>
        <dbReference type="ARBA" id="ARBA00002489"/>
    </source>
</evidence>
<evidence type="ECO:0000256" key="7">
    <source>
        <dbReference type="RuleBase" id="RU367100"/>
    </source>
</evidence>
<reference evidence="9 10" key="1">
    <citation type="submission" date="2024-02" db="EMBL/GenBank/DDBJ databases">
        <title>Discinaceae phylogenomics.</title>
        <authorList>
            <person name="Dirks A.C."/>
            <person name="James T.Y."/>
        </authorList>
    </citation>
    <scope>NUCLEOTIDE SEQUENCE [LARGE SCALE GENOMIC DNA]</scope>
    <source>
        <strain evidence="9 10">ACD0624</strain>
    </source>
</reference>
<dbReference type="Proteomes" id="UP001447188">
    <property type="component" value="Unassembled WGS sequence"/>
</dbReference>
<dbReference type="PANTHER" id="PTHR40021">
    <property type="entry name" value="DEFECT AT LOW TEMPERATURE PROTEIN 1"/>
    <property type="match status" value="1"/>
</dbReference>
<evidence type="ECO:0000256" key="2">
    <source>
        <dbReference type="ARBA" id="ARBA00005550"/>
    </source>
</evidence>
<gene>
    <name evidence="7" type="primary">DLT1</name>
    <name evidence="9" type="ORF">Q9L58_000202</name>
</gene>
<feature type="compositionally biased region" description="Polar residues" evidence="8">
    <location>
        <begin position="368"/>
        <end position="377"/>
    </location>
</feature>
<feature type="transmembrane region" description="Helical" evidence="7">
    <location>
        <begin position="43"/>
        <end position="66"/>
    </location>
</feature>
<keyword evidence="4 7" id="KW-0812">Transmembrane</keyword>
<protein>
    <recommendedName>
        <fullName evidence="3 7">Defect at low temperature protein 1</fullName>
    </recommendedName>
</protein>
<dbReference type="PANTHER" id="PTHR40021:SF1">
    <property type="entry name" value="DEFECT AT LOW TEMPERATURE PROTEIN 1"/>
    <property type="match status" value="1"/>
</dbReference>
<feature type="region of interest" description="Disordered" evidence="8">
    <location>
        <begin position="247"/>
        <end position="287"/>
    </location>
</feature>
<comment type="similarity">
    <text evidence="2 7">Belongs to the DLT1 family.</text>
</comment>
<evidence type="ECO:0000313" key="9">
    <source>
        <dbReference type="EMBL" id="KAL0640894.1"/>
    </source>
</evidence>
<accession>A0ABR3GY70</accession>
<comment type="caution">
    <text evidence="9">The sequence shown here is derived from an EMBL/GenBank/DDBJ whole genome shotgun (WGS) entry which is preliminary data.</text>
</comment>
<comment type="subcellular location">
    <subcellularLocation>
        <location evidence="7">Membrane</location>
        <topology evidence="7">Multi-pass membrane protein</topology>
    </subcellularLocation>
</comment>
<evidence type="ECO:0000256" key="3">
    <source>
        <dbReference type="ARBA" id="ARBA00021353"/>
    </source>
</evidence>
<dbReference type="InterPro" id="IPR038869">
    <property type="entry name" value="DLT1"/>
</dbReference>
<proteinExistence type="inferred from homology"/>
<evidence type="ECO:0000256" key="6">
    <source>
        <dbReference type="ARBA" id="ARBA00023136"/>
    </source>
</evidence>
<name>A0ABR3GY70_9PEZI</name>
<keyword evidence="10" id="KW-1185">Reference proteome</keyword>
<dbReference type="EMBL" id="JBBBZM010000001">
    <property type="protein sequence ID" value="KAL0640894.1"/>
    <property type="molecule type" value="Genomic_DNA"/>
</dbReference>
<comment type="caution">
    <text evidence="7">Lacks conserved residue(s) required for the propagation of feature annotation.</text>
</comment>
<keyword evidence="6 7" id="KW-0472">Membrane</keyword>
<feature type="region of interest" description="Disordered" evidence="8">
    <location>
        <begin position="366"/>
        <end position="389"/>
    </location>
</feature>